<evidence type="ECO:0000313" key="1">
    <source>
        <dbReference type="EMBL" id="CEG37155.1"/>
    </source>
</evidence>
<organism evidence="1 2">
    <name type="scientific">Plasmopara halstedii</name>
    <name type="common">Downy mildew of sunflower</name>
    <dbReference type="NCBI Taxonomy" id="4781"/>
    <lineage>
        <taxon>Eukaryota</taxon>
        <taxon>Sar</taxon>
        <taxon>Stramenopiles</taxon>
        <taxon>Oomycota</taxon>
        <taxon>Peronosporomycetes</taxon>
        <taxon>Peronosporales</taxon>
        <taxon>Peronosporaceae</taxon>
        <taxon>Plasmopara</taxon>
    </lineage>
</organism>
<proteinExistence type="predicted"/>
<reference evidence="2" key="1">
    <citation type="submission" date="2014-09" db="EMBL/GenBank/DDBJ databases">
        <authorList>
            <person name="Sharma Rahul"/>
            <person name="Thines Marco"/>
        </authorList>
    </citation>
    <scope>NUCLEOTIDE SEQUENCE [LARGE SCALE GENOMIC DNA]</scope>
</reference>
<protein>
    <submittedName>
        <fullName evidence="1">Uncharacterized protein</fullName>
    </submittedName>
</protein>
<dbReference type="EMBL" id="CCYD01000261">
    <property type="protein sequence ID" value="CEG37155.1"/>
    <property type="molecule type" value="Genomic_DNA"/>
</dbReference>
<evidence type="ECO:0000313" key="2">
    <source>
        <dbReference type="Proteomes" id="UP000054928"/>
    </source>
</evidence>
<name>A0A0N7L3Y3_PLAHL</name>
<keyword evidence="2" id="KW-1185">Reference proteome</keyword>
<accession>A0A0N7L3Y3</accession>
<dbReference type="AlphaFoldDB" id="A0A0N7L3Y3"/>
<dbReference type="RefSeq" id="XP_036263034.1">
    <property type="nucleotide sequence ID" value="XM_036407323.1"/>
</dbReference>
<sequence length="137" mass="15676">MQDLHAESLYSLFAPLCFRLATFHRPCGRSVCGWAQSVLLAVPACMLSFTIDRFLKNDIAMERGVTDNVYCIAFKVLVIIKLSQLGVSMYLQDSRLFLWNRGNVVASKSRYFCTWPHRIYDCICTVTMYPTLFVNAT</sequence>
<dbReference type="GeneID" id="59052858"/>
<dbReference type="Proteomes" id="UP000054928">
    <property type="component" value="Unassembled WGS sequence"/>
</dbReference>